<dbReference type="EMBL" id="CAXDID020000003">
    <property type="protein sequence ID" value="CAL5971690.1"/>
    <property type="molecule type" value="Genomic_DNA"/>
</dbReference>
<evidence type="ECO:0000256" key="1">
    <source>
        <dbReference type="SAM" id="Phobius"/>
    </source>
</evidence>
<keyword evidence="1" id="KW-0812">Transmembrane</keyword>
<dbReference type="EMBL" id="CATOUU010000380">
    <property type="protein sequence ID" value="CAI9926976.1"/>
    <property type="molecule type" value="Genomic_DNA"/>
</dbReference>
<proteinExistence type="predicted"/>
<evidence type="ECO:0000313" key="4">
    <source>
        <dbReference type="Proteomes" id="UP001642409"/>
    </source>
</evidence>
<comment type="caution">
    <text evidence="2">The sequence shown here is derived from an EMBL/GenBank/DDBJ whole genome shotgun (WGS) entry which is preliminary data.</text>
</comment>
<keyword evidence="1" id="KW-1133">Transmembrane helix</keyword>
<keyword evidence="1" id="KW-0472">Membrane</keyword>
<evidence type="ECO:0000313" key="2">
    <source>
        <dbReference type="EMBL" id="CAI9926976.1"/>
    </source>
</evidence>
<name>A0AA86NYA4_9EUKA</name>
<reference evidence="2" key="1">
    <citation type="submission" date="2023-06" db="EMBL/GenBank/DDBJ databases">
        <authorList>
            <person name="Kurt Z."/>
        </authorList>
    </citation>
    <scope>NUCLEOTIDE SEQUENCE</scope>
</reference>
<gene>
    <name evidence="2" type="ORF">HINF_LOCUS14621</name>
    <name evidence="3" type="ORF">HINF_LOCUS1531</name>
</gene>
<keyword evidence="4" id="KW-1185">Reference proteome</keyword>
<accession>A0AA86NYA4</accession>
<sequence>MQIVILIVKFASLYLVPELLNRNSQAGVGQGHARFWAHFWHLGFWGRLDCRIIIIAQPKNTQRRKFHFLNQNNSICHYWFIKHQSLKRLIRLYLKKNITPQITSILVTFFSLIITFPLHSKPMITKKPSTLDQIISKYLYIYQEE</sequence>
<organism evidence="2">
    <name type="scientific">Hexamita inflata</name>
    <dbReference type="NCBI Taxonomy" id="28002"/>
    <lineage>
        <taxon>Eukaryota</taxon>
        <taxon>Metamonada</taxon>
        <taxon>Diplomonadida</taxon>
        <taxon>Hexamitidae</taxon>
        <taxon>Hexamitinae</taxon>
        <taxon>Hexamita</taxon>
    </lineage>
</organism>
<evidence type="ECO:0000313" key="3">
    <source>
        <dbReference type="EMBL" id="CAL5971690.1"/>
    </source>
</evidence>
<protein>
    <submittedName>
        <fullName evidence="3">Hypothetical_protein</fullName>
    </submittedName>
</protein>
<feature type="transmembrane region" description="Helical" evidence="1">
    <location>
        <begin position="98"/>
        <end position="118"/>
    </location>
</feature>
<reference evidence="3 4" key="2">
    <citation type="submission" date="2024-07" db="EMBL/GenBank/DDBJ databases">
        <authorList>
            <person name="Akdeniz Z."/>
        </authorList>
    </citation>
    <scope>NUCLEOTIDE SEQUENCE [LARGE SCALE GENOMIC DNA]</scope>
</reference>
<dbReference type="Proteomes" id="UP001642409">
    <property type="component" value="Unassembled WGS sequence"/>
</dbReference>
<dbReference type="AlphaFoldDB" id="A0AA86NYA4"/>